<evidence type="ECO:0000256" key="1">
    <source>
        <dbReference type="ARBA" id="ARBA00004651"/>
    </source>
</evidence>
<comment type="subcellular location">
    <subcellularLocation>
        <location evidence="1">Cell membrane</location>
        <topology evidence="1">Multi-pass membrane protein</topology>
    </subcellularLocation>
</comment>
<evidence type="ECO:0000256" key="5">
    <source>
        <dbReference type="ARBA" id="ARBA00022692"/>
    </source>
</evidence>
<keyword evidence="13" id="KW-1185">Reference proteome</keyword>
<dbReference type="SUPFAM" id="SSF141868">
    <property type="entry name" value="EAL domain-like"/>
    <property type="match status" value="1"/>
</dbReference>
<evidence type="ECO:0000256" key="9">
    <source>
        <dbReference type="ARBA" id="ARBA00034290"/>
    </source>
</evidence>
<dbReference type="Proteomes" id="UP000037315">
    <property type="component" value="Unassembled WGS sequence"/>
</dbReference>
<evidence type="ECO:0000256" key="8">
    <source>
        <dbReference type="ARBA" id="ARBA00023136"/>
    </source>
</evidence>
<dbReference type="NCBIfam" id="NF007839">
    <property type="entry name" value="PRK10551.1"/>
    <property type="match status" value="1"/>
</dbReference>
<keyword evidence="6" id="KW-0378">Hydrolase</keyword>
<evidence type="ECO:0000256" key="6">
    <source>
        <dbReference type="ARBA" id="ARBA00022801"/>
    </source>
</evidence>
<dbReference type="SMART" id="SM00052">
    <property type="entry name" value="EAL"/>
    <property type="match status" value="1"/>
</dbReference>
<dbReference type="OrthoDB" id="675397at2"/>
<keyword evidence="8 10" id="KW-0472">Membrane</keyword>
<evidence type="ECO:0000313" key="13">
    <source>
        <dbReference type="Proteomes" id="UP000037315"/>
    </source>
</evidence>
<keyword evidence="7 10" id="KW-1133">Transmembrane helix</keyword>
<dbReference type="GO" id="GO:0071111">
    <property type="term" value="F:cyclic-guanylate-specific phosphodiesterase activity"/>
    <property type="evidence" value="ECO:0007669"/>
    <property type="project" value="UniProtKB-EC"/>
</dbReference>
<evidence type="ECO:0000256" key="3">
    <source>
        <dbReference type="ARBA" id="ARBA00022475"/>
    </source>
</evidence>
<gene>
    <name evidence="12" type="ORF">ACH50_13325</name>
</gene>
<comment type="caution">
    <text evidence="12">The sequence shown here is derived from an EMBL/GenBank/DDBJ whole genome shotgun (WGS) entry which is preliminary data.</text>
</comment>
<dbReference type="InterPro" id="IPR024744">
    <property type="entry name" value="CSS-motif_dom"/>
</dbReference>
<dbReference type="AlphaFoldDB" id="A0A0J8VPD2"/>
<dbReference type="InterPro" id="IPR035919">
    <property type="entry name" value="EAL_sf"/>
</dbReference>
<keyword evidence="5 10" id="KW-0812">Transmembrane</keyword>
<comment type="catalytic activity">
    <reaction evidence="9">
        <text>3',3'-c-di-GMP + H2O = 5'-phosphoguanylyl(3'-&gt;5')guanosine + H(+)</text>
        <dbReference type="Rhea" id="RHEA:24902"/>
        <dbReference type="ChEBI" id="CHEBI:15377"/>
        <dbReference type="ChEBI" id="CHEBI:15378"/>
        <dbReference type="ChEBI" id="CHEBI:58754"/>
        <dbReference type="ChEBI" id="CHEBI:58805"/>
        <dbReference type="EC" id="3.1.4.52"/>
    </reaction>
</comment>
<dbReference type="Pfam" id="PF00563">
    <property type="entry name" value="EAL"/>
    <property type="match status" value="1"/>
</dbReference>
<dbReference type="InterPro" id="IPR050706">
    <property type="entry name" value="Cyclic-di-GMP_PDE-like"/>
</dbReference>
<evidence type="ECO:0000313" key="12">
    <source>
        <dbReference type="EMBL" id="KMV34380.1"/>
    </source>
</evidence>
<evidence type="ECO:0000256" key="10">
    <source>
        <dbReference type="SAM" id="Phobius"/>
    </source>
</evidence>
<dbReference type="EC" id="3.1.4.52" evidence="2"/>
<accession>A0A0J8VPD2</accession>
<organism evidence="12 13">
    <name type="scientific">Franconibacter pulveris</name>
    <dbReference type="NCBI Taxonomy" id="435910"/>
    <lineage>
        <taxon>Bacteria</taxon>
        <taxon>Pseudomonadati</taxon>
        <taxon>Pseudomonadota</taxon>
        <taxon>Gammaproteobacteria</taxon>
        <taxon>Enterobacterales</taxon>
        <taxon>Enterobacteriaceae</taxon>
        <taxon>Franconibacter</taxon>
    </lineage>
</organism>
<dbReference type="Gene3D" id="3.20.20.450">
    <property type="entry name" value="EAL domain"/>
    <property type="match status" value="1"/>
</dbReference>
<reference evidence="12 13" key="1">
    <citation type="submission" date="2015-06" db="EMBL/GenBank/DDBJ databases">
        <title>Genome sequencing of Cronobacter sp. strain DJ34 isolated from petroleum contaminated sludge of Duliajan Oil Fields, Assam, India.</title>
        <authorList>
            <person name="Pal S."/>
            <person name="Banerjee T.D."/>
            <person name="Roy A."/>
            <person name="Sar P."/>
            <person name="Kazy S.K."/>
        </authorList>
    </citation>
    <scope>NUCLEOTIDE SEQUENCE [LARGE SCALE GENOMIC DNA]</scope>
    <source>
        <strain evidence="12 13">DJ34</strain>
    </source>
</reference>
<evidence type="ECO:0000256" key="7">
    <source>
        <dbReference type="ARBA" id="ARBA00022989"/>
    </source>
</evidence>
<name>A0A0J8VPD2_9ENTR</name>
<sequence length="520" mass="58061">MPLPHFSSRLSTPKKIAATSLAAGLLIALLVSSLYTIYLHHKREQAWTLLTSDIQHYLAHYFHDLKTTADSLQPLTLADCSMVSADLTSRAAFNVNVRAFLLIRDEIAYCSSAIGAIRVPLMDLMTDIDPDKEVDMDIVKGTPMLPGKPAIAMWFRNPTDSGRGVFTILNVNLTPYLLFTARQRDITGIALVVGNEALTTFENGLRGTKDLPPEPLRTASIAGYPMQIYLYGNVWPAQDIQLSVLLGILSGLLGGVLTGYLLYTRSRSGKEILIGIKRHQFFVMYQPVVESRELRMTGVEALMRWEHPEAGMIPPDAFISFAEAQQLIVPLTRHLFKLIAADAPQLQKVLPRGAKLGVNIAPGHLHSATFKEDIRQFAASLPPDYFHIVFEITERDMIQEKEALGLFQWLHDEGFEIAVDDFGTGHSALIYLERFKLDYLKIDRGFVNAIGTETVTSPVLDAVITLAKRLNMDTVAEGVETAEQAKWLREQHVTYLQGYYFSRPLRLAQLTEGVTFSEDD</sequence>
<proteinExistence type="predicted"/>
<feature type="transmembrane region" description="Helical" evidence="10">
    <location>
        <begin position="242"/>
        <end position="263"/>
    </location>
</feature>
<evidence type="ECO:0000259" key="11">
    <source>
        <dbReference type="PROSITE" id="PS50883"/>
    </source>
</evidence>
<keyword evidence="3" id="KW-1003">Cell membrane</keyword>
<dbReference type="STRING" id="1121863.GCA_000621185_03904"/>
<dbReference type="PANTHER" id="PTHR33121:SF73">
    <property type="entry name" value="CYCLIC DI-GMP PHOSPHODIESTERASE PDEN-RELATED"/>
    <property type="match status" value="1"/>
</dbReference>
<dbReference type="PANTHER" id="PTHR33121">
    <property type="entry name" value="CYCLIC DI-GMP PHOSPHODIESTERASE PDEF"/>
    <property type="match status" value="1"/>
</dbReference>
<dbReference type="Pfam" id="PF12792">
    <property type="entry name" value="CSS-motif"/>
    <property type="match status" value="1"/>
</dbReference>
<keyword evidence="4" id="KW-0973">c-di-GMP</keyword>
<dbReference type="CDD" id="cd01948">
    <property type="entry name" value="EAL"/>
    <property type="match status" value="1"/>
</dbReference>
<dbReference type="EMBL" id="LFEJ01000015">
    <property type="protein sequence ID" value="KMV34380.1"/>
    <property type="molecule type" value="Genomic_DNA"/>
</dbReference>
<evidence type="ECO:0000256" key="4">
    <source>
        <dbReference type="ARBA" id="ARBA00022636"/>
    </source>
</evidence>
<dbReference type="RefSeq" id="WP_024559665.1">
    <property type="nucleotide sequence ID" value="NZ_LFEJ01000015.1"/>
</dbReference>
<dbReference type="GO" id="GO:0005886">
    <property type="term" value="C:plasma membrane"/>
    <property type="evidence" value="ECO:0007669"/>
    <property type="project" value="UniProtKB-SubCell"/>
</dbReference>
<dbReference type="InterPro" id="IPR001633">
    <property type="entry name" value="EAL_dom"/>
</dbReference>
<feature type="domain" description="EAL" evidence="11">
    <location>
        <begin position="265"/>
        <end position="518"/>
    </location>
</feature>
<dbReference type="PATRIC" id="fig|1656095.3.peg.2754"/>
<evidence type="ECO:0000256" key="2">
    <source>
        <dbReference type="ARBA" id="ARBA00012282"/>
    </source>
</evidence>
<dbReference type="PROSITE" id="PS50883">
    <property type="entry name" value="EAL"/>
    <property type="match status" value="1"/>
</dbReference>
<protein>
    <recommendedName>
        <fullName evidence="2">cyclic-guanylate-specific phosphodiesterase</fullName>
        <ecNumber evidence="2">3.1.4.52</ecNumber>
    </recommendedName>
</protein>